<proteinExistence type="predicted"/>
<sequence length="46" mass="4930">MDDLCAALMEFVDTDNGQITVVHTDDSNVILGSIHLSIILGRDTLG</sequence>
<dbReference type="AlphaFoldDB" id="A0A2Z6B218"/>
<evidence type="ECO:0000313" key="2">
    <source>
        <dbReference type="Proteomes" id="UP000269883"/>
    </source>
</evidence>
<dbReference type="RefSeq" id="WP_172961766.1">
    <property type="nucleotide sequence ID" value="NZ_AP017378.1"/>
</dbReference>
<evidence type="ECO:0000313" key="1">
    <source>
        <dbReference type="EMBL" id="BBD09525.1"/>
    </source>
</evidence>
<organism evidence="1 2">
    <name type="scientific">Desulfovibrio ferrophilus</name>
    <dbReference type="NCBI Taxonomy" id="241368"/>
    <lineage>
        <taxon>Bacteria</taxon>
        <taxon>Pseudomonadati</taxon>
        <taxon>Thermodesulfobacteriota</taxon>
        <taxon>Desulfovibrionia</taxon>
        <taxon>Desulfovibrionales</taxon>
        <taxon>Desulfovibrionaceae</taxon>
        <taxon>Desulfovibrio</taxon>
    </lineage>
</organism>
<dbReference type="KEGG" id="dfl:DFE_2799"/>
<accession>A0A2Z6B218</accession>
<keyword evidence="2" id="KW-1185">Reference proteome</keyword>
<reference evidence="1 2" key="1">
    <citation type="journal article" date="2018" name="Sci. Adv.">
        <title>Multi-heme cytochromes provide a pathway for survival in energy-limited environments.</title>
        <authorList>
            <person name="Deng X."/>
            <person name="Dohmae N."/>
            <person name="Nealson K.H."/>
            <person name="Hashimoto K."/>
            <person name="Okamoto A."/>
        </authorList>
    </citation>
    <scope>NUCLEOTIDE SEQUENCE [LARGE SCALE GENOMIC DNA]</scope>
    <source>
        <strain evidence="1 2">IS5</strain>
    </source>
</reference>
<dbReference type="EMBL" id="AP017378">
    <property type="protein sequence ID" value="BBD09525.1"/>
    <property type="molecule type" value="Genomic_DNA"/>
</dbReference>
<dbReference type="Proteomes" id="UP000269883">
    <property type="component" value="Chromosome"/>
</dbReference>
<protein>
    <submittedName>
        <fullName evidence="1">Cl-channel voltage-gated family protein</fullName>
    </submittedName>
</protein>
<gene>
    <name evidence="1" type="ORF">DFE_2799</name>
</gene>
<name>A0A2Z6B218_9BACT</name>